<feature type="region of interest" description="Disordered" evidence="1">
    <location>
        <begin position="191"/>
        <end position="214"/>
    </location>
</feature>
<name>A0A086MW91_9ACTN</name>
<dbReference type="InterPro" id="IPR002818">
    <property type="entry name" value="DJ-1/PfpI"/>
</dbReference>
<dbReference type="CDD" id="cd03139">
    <property type="entry name" value="GATase1_PfpI_2"/>
    <property type="match status" value="1"/>
</dbReference>
<dbReference type="EMBL" id="JNFQ01000002">
    <property type="protein sequence ID" value="KFG73159.1"/>
    <property type="molecule type" value="Genomic_DNA"/>
</dbReference>
<organism evidence="3 4">
    <name type="scientific">Streptomyces mutabilis</name>
    <dbReference type="NCBI Taxonomy" id="67332"/>
    <lineage>
        <taxon>Bacteria</taxon>
        <taxon>Bacillati</taxon>
        <taxon>Actinomycetota</taxon>
        <taxon>Actinomycetes</taxon>
        <taxon>Kitasatosporales</taxon>
        <taxon>Streptomycetaceae</taxon>
        <taxon>Streptomyces</taxon>
    </lineage>
</organism>
<gene>
    <name evidence="3" type="ORF">FM21_20205</name>
</gene>
<dbReference type="RefSeq" id="WP_043378716.1">
    <property type="nucleotide sequence ID" value="NZ_KN039947.1"/>
</dbReference>
<dbReference type="Proteomes" id="UP000029095">
    <property type="component" value="Unassembled WGS sequence"/>
</dbReference>
<feature type="compositionally biased region" description="Basic and acidic residues" evidence="1">
    <location>
        <begin position="205"/>
        <end position="214"/>
    </location>
</feature>
<dbReference type="InterPro" id="IPR029062">
    <property type="entry name" value="Class_I_gatase-like"/>
</dbReference>
<evidence type="ECO:0000259" key="2">
    <source>
        <dbReference type="Pfam" id="PF01965"/>
    </source>
</evidence>
<dbReference type="STRING" id="1915400.FM21_20205"/>
<dbReference type="HOGENOM" id="CLU_000445_44_1_11"/>
<comment type="caution">
    <text evidence="3">The sequence shown here is derived from an EMBL/GenBank/DDBJ whole genome shotgun (WGS) entry which is preliminary data.</text>
</comment>
<dbReference type="Pfam" id="PF01965">
    <property type="entry name" value="DJ-1_PfpI"/>
    <property type="match status" value="1"/>
</dbReference>
<feature type="domain" description="DJ-1/PfpI" evidence="2">
    <location>
        <begin position="6"/>
        <end position="164"/>
    </location>
</feature>
<evidence type="ECO:0000256" key="1">
    <source>
        <dbReference type="SAM" id="MobiDB-lite"/>
    </source>
</evidence>
<dbReference type="GO" id="GO:0006355">
    <property type="term" value="P:regulation of DNA-templated transcription"/>
    <property type="evidence" value="ECO:0007669"/>
    <property type="project" value="TreeGrafter"/>
</dbReference>
<dbReference type="PANTHER" id="PTHR43130">
    <property type="entry name" value="ARAC-FAMILY TRANSCRIPTIONAL REGULATOR"/>
    <property type="match status" value="1"/>
</dbReference>
<dbReference type="PANTHER" id="PTHR43130:SF3">
    <property type="entry name" value="HTH-TYPE TRANSCRIPTIONAL REGULATOR RV1931C"/>
    <property type="match status" value="1"/>
</dbReference>
<dbReference type="SUPFAM" id="SSF52317">
    <property type="entry name" value="Class I glutamine amidotransferase-like"/>
    <property type="match status" value="1"/>
</dbReference>
<accession>A0A086MW91</accession>
<evidence type="ECO:0000313" key="4">
    <source>
        <dbReference type="Proteomes" id="UP000029095"/>
    </source>
</evidence>
<evidence type="ECO:0000313" key="3">
    <source>
        <dbReference type="EMBL" id="KFG73159.1"/>
    </source>
</evidence>
<protein>
    <submittedName>
        <fullName evidence="3">Thiamine biosynthesis protein ThiJ</fullName>
    </submittedName>
</protein>
<keyword evidence="4" id="KW-1185">Reference proteome</keyword>
<sequence>MTTYGILLFDTAQELDFAGPWEVLTTSSGLRGGRDDVLLVAERSAPVRCSQGMRVLPDHTLGDHPPLDVVLVPGGSGAREVEPHNERVTGWLTDTAARATWVVGVCTGTFLLHAAGPARSRRVATHWQYEEALEERGDVTVVRDSRYVVDGNLLTSQGVSAGIDSTLWLVGRLHGREHARAVRRALQYDPAPPYLADEPVPPPTTDRETEHRPK</sequence>
<dbReference type="AlphaFoldDB" id="A0A086MW91"/>
<reference evidence="3 4" key="1">
    <citation type="submission" date="2014-05" db="EMBL/GenBank/DDBJ databases">
        <title>Complete genome sequence of the Streptomyces mutabilis TRM45540.</title>
        <authorList>
            <person name="Luo X."/>
            <person name="Zhang L."/>
        </authorList>
    </citation>
    <scope>NUCLEOTIDE SEQUENCE [LARGE SCALE GENOMIC DNA]</scope>
    <source>
        <strain evidence="3 4">TRM45540</strain>
    </source>
</reference>
<dbReference type="Gene3D" id="3.40.50.880">
    <property type="match status" value="1"/>
</dbReference>
<dbReference type="InterPro" id="IPR052158">
    <property type="entry name" value="INH-QAR"/>
</dbReference>
<proteinExistence type="predicted"/>